<keyword evidence="3" id="KW-1185">Reference proteome</keyword>
<dbReference type="Proteomes" id="UP001152484">
    <property type="component" value="Unassembled WGS sequence"/>
</dbReference>
<accession>A0A9P1E304</accession>
<proteinExistence type="predicted"/>
<keyword evidence="1" id="KW-1133">Transmembrane helix</keyword>
<evidence type="ECO:0000313" key="2">
    <source>
        <dbReference type="EMBL" id="CAH9076733.1"/>
    </source>
</evidence>
<evidence type="ECO:0000313" key="3">
    <source>
        <dbReference type="Proteomes" id="UP001152484"/>
    </source>
</evidence>
<reference evidence="2" key="1">
    <citation type="submission" date="2022-07" db="EMBL/GenBank/DDBJ databases">
        <authorList>
            <person name="Macas J."/>
            <person name="Novak P."/>
            <person name="Neumann P."/>
        </authorList>
    </citation>
    <scope>NUCLEOTIDE SEQUENCE</scope>
</reference>
<keyword evidence="1" id="KW-0812">Transmembrane</keyword>
<protein>
    <submittedName>
        <fullName evidence="2">Uncharacterized protein</fullName>
    </submittedName>
</protein>
<keyword evidence="1" id="KW-0472">Membrane</keyword>
<dbReference type="EMBL" id="CAMAPE010000010">
    <property type="protein sequence ID" value="CAH9076733.1"/>
    <property type="molecule type" value="Genomic_DNA"/>
</dbReference>
<name>A0A9P1E304_CUSEU</name>
<dbReference type="AlphaFoldDB" id="A0A9P1E304"/>
<evidence type="ECO:0000256" key="1">
    <source>
        <dbReference type="SAM" id="Phobius"/>
    </source>
</evidence>
<gene>
    <name evidence="2" type="ORF">CEURO_LOCUS5981</name>
</gene>
<sequence length="133" mass="15221">MFFFFSSSTRATFFFHRSLLPSCFLFSFFSILPSLLPSQTTLPFLFLLLLPIVLHYFPSFSELCDIFVFVFYYISASSKCRSRPVMDSLKRVNGVGDGSFGLLIFDASLLQTGWVYSFCPGNSSKRHLLNGMW</sequence>
<comment type="caution">
    <text evidence="2">The sequence shown here is derived from an EMBL/GenBank/DDBJ whole genome shotgun (WGS) entry which is preliminary data.</text>
</comment>
<organism evidence="2 3">
    <name type="scientific">Cuscuta europaea</name>
    <name type="common">European dodder</name>
    <dbReference type="NCBI Taxonomy" id="41803"/>
    <lineage>
        <taxon>Eukaryota</taxon>
        <taxon>Viridiplantae</taxon>
        <taxon>Streptophyta</taxon>
        <taxon>Embryophyta</taxon>
        <taxon>Tracheophyta</taxon>
        <taxon>Spermatophyta</taxon>
        <taxon>Magnoliopsida</taxon>
        <taxon>eudicotyledons</taxon>
        <taxon>Gunneridae</taxon>
        <taxon>Pentapetalae</taxon>
        <taxon>asterids</taxon>
        <taxon>lamiids</taxon>
        <taxon>Solanales</taxon>
        <taxon>Convolvulaceae</taxon>
        <taxon>Cuscuteae</taxon>
        <taxon>Cuscuta</taxon>
        <taxon>Cuscuta subgen. Cuscuta</taxon>
    </lineage>
</organism>
<feature type="transmembrane region" description="Helical" evidence="1">
    <location>
        <begin position="53"/>
        <end position="74"/>
    </location>
</feature>